<feature type="domain" description="Rhodanese" evidence="1">
    <location>
        <begin position="30"/>
        <end position="114"/>
    </location>
</feature>
<sequence>MSLFASLLGKAQQDENIKVLNATEFESAICGDEVQLIDVRTPGEFNQGAIEDAQNLDFFDQKTFLAGLEKLDKNKPVYVYCKVGGRSSKAARIMKKMGFEKIFDLEGAYINYTF</sequence>
<dbReference type="PROSITE" id="PS50206">
    <property type="entry name" value="RHODANESE_3"/>
    <property type="match status" value="1"/>
</dbReference>
<accession>A0A9X1V496</accession>
<dbReference type="SMART" id="SM00450">
    <property type="entry name" value="RHOD"/>
    <property type="match status" value="1"/>
</dbReference>
<dbReference type="CDD" id="cd00158">
    <property type="entry name" value="RHOD"/>
    <property type="match status" value="1"/>
</dbReference>
<dbReference type="PANTHER" id="PTHR43031">
    <property type="entry name" value="FAD-DEPENDENT OXIDOREDUCTASE"/>
    <property type="match status" value="1"/>
</dbReference>
<dbReference type="EMBL" id="JAKVTV010000003">
    <property type="protein sequence ID" value="MCH4823863.1"/>
    <property type="molecule type" value="Genomic_DNA"/>
</dbReference>
<dbReference type="Proteomes" id="UP001139226">
    <property type="component" value="Unassembled WGS sequence"/>
</dbReference>
<dbReference type="InterPro" id="IPR050229">
    <property type="entry name" value="GlpE_sulfurtransferase"/>
</dbReference>
<dbReference type="PANTHER" id="PTHR43031:SF16">
    <property type="entry name" value="OXIDOREDUCTASE"/>
    <property type="match status" value="1"/>
</dbReference>
<dbReference type="InterPro" id="IPR036873">
    <property type="entry name" value="Rhodanese-like_dom_sf"/>
</dbReference>
<evidence type="ECO:0000313" key="3">
    <source>
        <dbReference type="Proteomes" id="UP001139226"/>
    </source>
</evidence>
<dbReference type="InterPro" id="IPR001763">
    <property type="entry name" value="Rhodanese-like_dom"/>
</dbReference>
<protein>
    <submittedName>
        <fullName evidence="2">Rhodanese-like domain-containing protein</fullName>
    </submittedName>
</protein>
<proteinExistence type="predicted"/>
<comment type="caution">
    <text evidence="2">The sequence shown here is derived from an EMBL/GenBank/DDBJ whole genome shotgun (WGS) entry which is preliminary data.</text>
</comment>
<dbReference type="AlphaFoldDB" id="A0A9X1V496"/>
<dbReference type="SUPFAM" id="SSF52821">
    <property type="entry name" value="Rhodanese/Cell cycle control phosphatase"/>
    <property type="match status" value="1"/>
</dbReference>
<keyword evidence="3" id="KW-1185">Reference proteome</keyword>
<reference evidence="2" key="1">
    <citation type="submission" date="2022-03" db="EMBL/GenBank/DDBJ databases">
        <title>Gramella crocea sp. nov., isolated from activated sludge of a seafood processing plant.</title>
        <authorList>
            <person name="Zhang X."/>
        </authorList>
    </citation>
    <scope>NUCLEOTIDE SEQUENCE</scope>
    <source>
        <strain evidence="2">YJ019</strain>
    </source>
</reference>
<evidence type="ECO:0000313" key="2">
    <source>
        <dbReference type="EMBL" id="MCH4823863.1"/>
    </source>
</evidence>
<dbReference type="Gene3D" id="3.40.250.10">
    <property type="entry name" value="Rhodanese-like domain"/>
    <property type="match status" value="1"/>
</dbReference>
<dbReference type="RefSeq" id="WP_240714030.1">
    <property type="nucleotide sequence ID" value="NZ_JAKVTV010000003.1"/>
</dbReference>
<name>A0A9X1V496_9FLAO</name>
<dbReference type="Pfam" id="PF00581">
    <property type="entry name" value="Rhodanese"/>
    <property type="match status" value="1"/>
</dbReference>
<organism evidence="2 3">
    <name type="scientific">Christiangramia lutea</name>
    <dbReference type="NCBI Taxonomy" id="1607951"/>
    <lineage>
        <taxon>Bacteria</taxon>
        <taxon>Pseudomonadati</taxon>
        <taxon>Bacteroidota</taxon>
        <taxon>Flavobacteriia</taxon>
        <taxon>Flavobacteriales</taxon>
        <taxon>Flavobacteriaceae</taxon>
        <taxon>Christiangramia</taxon>
    </lineage>
</organism>
<gene>
    <name evidence="2" type="ORF">ML462_11840</name>
</gene>
<evidence type="ECO:0000259" key="1">
    <source>
        <dbReference type="PROSITE" id="PS50206"/>
    </source>
</evidence>